<evidence type="ECO:0000313" key="3">
    <source>
        <dbReference type="EMBL" id="EJF35705.1"/>
    </source>
</evidence>
<protein>
    <recommendedName>
        <fullName evidence="2">DUF6891 domain-containing protein</fullName>
    </recommendedName>
</protein>
<dbReference type="AlphaFoldDB" id="J1GRV8"/>
<dbReference type="Proteomes" id="UP000002941">
    <property type="component" value="Unassembled WGS sequence"/>
</dbReference>
<gene>
    <name evidence="3" type="ORF">HMPREF1318_1247</name>
</gene>
<evidence type="ECO:0000256" key="1">
    <source>
        <dbReference type="SAM" id="MobiDB-lite"/>
    </source>
</evidence>
<proteinExistence type="predicted"/>
<dbReference type="InterPro" id="IPR054186">
    <property type="entry name" value="DUF6891"/>
</dbReference>
<evidence type="ECO:0000313" key="4">
    <source>
        <dbReference type="Proteomes" id="UP000002941"/>
    </source>
</evidence>
<name>J1GRV8_9ACTO</name>
<sequence length="235" mass="26330">MARPEEGSYGEAMSARDFNSQPQGTHLPAGLVPSSVEEDVRSAIWKQIVLGHADEATLAFDIADQFSDGPAPVDEDGVRAAVHHLVAVRRGQQETFGEVVTNLDSAFATLRELGVIAEQVFSCCNTCGFDEIRGVSDGPHWAGFVFFHLQDAEELVETGETYLSYGMFWSHYKTRMEYDAMSEDARSAYCEERTRDLVRLVVVPTLREYGLEVDWNEDLNTRILLRGAEFYRPIP</sequence>
<comment type="caution">
    <text evidence="3">The sequence shown here is derived from an EMBL/GenBank/DDBJ whole genome shotgun (WGS) entry which is preliminary data.</text>
</comment>
<evidence type="ECO:0000259" key="2">
    <source>
        <dbReference type="Pfam" id="PF21831"/>
    </source>
</evidence>
<dbReference type="PATRIC" id="fig|1125718.3.peg.2901"/>
<dbReference type="Pfam" id="PF21831">
    <property type="entry name" value="DUF6891"/>
    <property type="match status" value="1"/>
</dbReference>
<organism evidence="3 4">
    <name type="scientific">Actinomyces massiliensis F0489</name>
    <dbReference type="NCBI Taxonomy" id="1125718"/>
    <lineage>
        <taxon>Bacteria</taxon>
        <taxon>Bacillati</taxon>
        <taxon>Actinomycetota</taxon>
        <taxon>Actinomycetes</taxon>
        <taxon>Actinomycetales</taxon>
        <taxon>Actinomycetaceae</taxon>
        <taxon>Actinomyces</taxon>
    </lineage>
</organism>
<accession>J1GRV8</accession>
<dbReference type="eggNOG" id="ENOG5033PJY">
    <property type="taxonomic scope" value="Bacteria"/>
</dbReference>
<feature type="domain" description="DUF6891" evidence="2">
    <location>
        <begin position="36"/>
        <end position="229"/>
    </location>
</feature>
<dbReference type="EMBL" id="AKFT01000226">
    <property type="protein sequence ID" value="EJF35705.1"/>
    <property type="molecule type" value="Genomic_DNA"/>
</dbReference>
<keyword evidence="4" id="KW-1185">Reference proteome</keyword>
<feature type="region of interest" description="Disordered" evidence="1">
    <location>
        <begin position="1"/>
        <end position="31"/>
    </location>
</feature>
<reference evidence="3 4" key="1">
    <citation type="submission" date="2012-05" db="EMBL/GenBank/DDBJ databases">
        <authorList>
            <person name="Harkins D.M."/>
            <person name="Madupu R."/>
            <person name="Durkin A.S."/>
            <person name="Torralba M."/>
            <person name="Methe B."/>
            <person name="Sutton G.G."/>
            <person name="Nelson K.E."/>
        </authorList>
    </citation>
    <scope>NUCLEOTIDE SEQUENCE [LARGE SCALE GENOMIC DNA]</scope>
    <source>
        <strain evidence="3 4">F0489</strain>
    </source>
</reference>